<dbReference type="KEGG" id="bacu:102997626"/>
<evidence type="ECO:0000313" key="2">
    <source>
        <dbReference type="RefSeq" id="XP_007186117.1"/>
    </source>
</evidence>
<evidence type="ECO:0000313" key="3">
    <source>
        <dbReference type="RefSeq" id="XP_057384115.1"/>
    </source>
</evidence>
<evidence type="ECO:0000313" key="5">
    <source>
        <dbReference type="RefSeq" id="XP_057384117.1"/>
    </source>
</evidence>
<dbReference type="STRING" id="310752.A0A384AFI9"/>
<gene>
    <name evidence="2 3 4 5" type="primary">WDR27</name>
</gene>
<keyword evidence="1" id="KW-1185">Reference proteome</keyword>
<dbReference type="InterPro" id="IPR015943">
    <property type="entry name" value="WD40/YVTN_repeat-like_dom_sf"/>
</dbReference>
<dbReference type="GeneID" id="102997626"/>
<sequence length="252" mass="27698">MEEPQEIFSMNDGHAGDRVVEKYLVDSKKSASHVQLACSGQSCAFPLDGNELCVRDTKQPPHQLLILRGHHQPITAVASGNKVSPLLICSASQDYVIMWNLDECRQKVLQAPVSYRLLRCISDLLRKKVLSRLLRNNLGSSFMTQQSQVYNLFATTAIGDGIKLWDLRTLRCESRFEGHPKCCYPCGIAFSACGRYVACAEDTHVGAAVAYVYRTSSGTFCCRLAGHVDTVMAVAFSPATAQVTSLDLNTCV</sequence>
<reference evidence="2 3" key="1">
    <citation type="submission" date="2025-05" db="UniProtKB">
        <authorList>
            <consortium name="RefSeq"/>
        </authorList>
    </citation>
    <scope>IDENTIFICATION</scope>
</reference>
<dbReference type="InParanoid" id="A0A384AFI9"/>
<dbReference type="PANTHER" id="PTHR44525:SF1">
    <property type="entry name" value="WD REPEAT-CONTAINING PROTEIN 27"/>
    <property type="match status" value="1"/>
</dbReference>
<dbReference type="InterPro" id="IPR042411">
    <property type="entry name" value="WDR27"/>
</dbReference>
<proteinExistence type="predicted"/>
<protein>
    <submittedName>
        <fullName evidence="2 3">WD repeat-containing protein 27 isoform X1</fullName>
    </submittedName>
</protein>
<dbReference type="RefSeq" id="XP_057384116.1">
    <property type="nucleotide sequence ID" value="XM_057528133.1"/>
</dbReference>
<dbReference type="Gene3D" id="2.130.10.10">
    <property type="entry name" value="YVTN repeat-like/Quinoprotein amine dehydrogenase"/>
    <property type="match status" value="1"/>
</dbReference>
<dbReference type="SUPFAM" id="SSF50978">
    <property type="entry name" value="WD40 repeat-like"/>
    <property type="match status" value="1"/>
</dbReference>
<dbReference type="CTD" id="253769"/>
<dbReference type="InterPro" id="IPR036322">
    <property type="entry name" value="WD40_repeat_dom_sf"/>
</dbReference>
<dbReference type="PANTHER" id="PTHR44525">
    <property type="entry name" value="WD REPEAT-CONTAINING PROTEIN 27"/>
    <property type="match status" value="1"/>
</dbReference>
<organism evidence="1 2">
    <name type="scientific">Balaenoptera acutorostrata</name>
    <name type="common">Common minke whale</name>
    <name type="synonym">Balaena rostrata</name>
    <dbReference type="NCBI Taxonomy" id="9767"/>
    <lineage>
        <taxon>Eukaryota</taxon>
        <taxon>Metazoa</taxon>
        <taxon>Chordata</taxon>
        <taxon>Craniata</taxon>
        <taxon>Vertebrata</taxon>
        <taxon>Euteleostomi</taxon>
        <taxon>Mammalia</taxon>
        <taxon>Eutheria</taxon>
        <taxon>Laurasiatheria</taxon>
        <taxon>Artiodactyla</taxon>
        <taxon>Whippomorpha</taxon>
        <taxon>Cetacea</taxon>
        <taxon>Mysticeti</taxon>
        <taxon>Balaenopteridae</taxon>
        <taxon>Balaenoptera</taxon>
    </lineage>
</organism>
<dbReference type="RefSeq" id="XP_057384115.1">
    <property type="nucleotide sequence ID" value="XM_057528132.1"/>
</dbReference>
<evidence type="ECO:0000313" key="1">
    <source>
        <dbReference type="Proteomes" id="UP001652580"/>
    </source>
</evidence>
<accession>A0A384AFI9</accession>
<name>A0A384AFI9_BALAC</name>
<dbReference type="RefSeq" id="XP_057384117.1">
    <property type="nucleotide sequence ID" value="XM_057528134.1"/>
</dbReference>
<dbReference type="AlphaFoldDB" id="A0A384AFI9"/>
<dbReference type="RefSeq" id="XP_007186117.1">
    <property type="nucleotide sequence ID" value="XM_007186055.2"/>
</dbReference>
<dbReference type="Proteomes" id="UP001652580">
    <property type="component" value="Chromosome 14"/>
</dbReference>
<evidence type="ECO:0000313" key="4">
    <source>
        <dbReference type="RefSeq" id="XP_057384116.1"/>
    </source>
</evidence>